<reference evidence="1" key="1">
    <citation type="journal article" date="2021" name="Proc. Natl. Acad. Sci. U.S.A.">
        <title>A Catalog of Tens of Thousands of Viruses from Human Metagenomes Reveals Hidden Associations with Chronic Diseases.</title>
        <authorList>
            <person name="Tisza M.J."/>
            <person name="Buck C.B."/>
        </authorList>
    </citation>
    <scope>NUCLEOTIDE SEQUENCE</scope>
    <source>
        <strain evidence="1">Ct8Lf7</strain>
    </source>
</reference>
<organism evidence="1">
    <name type="scientific">Podoviridae sp. ct8Lf7</name>
    <dbReference type="NCBI Taxonomy" id="2827723"/>
    <lineage>
        <taxon>Viruses</taxon>
        <taxon>Duplodnaviria</taxon>
        <taxon>Heunggongvirae</taxon>
        <taxon>Uroviricota</taxon>
        <taxon>Caudoviricetes</taxon>
    </lineage>
</organism>
<proteinExistence type="predicted"/>
<evidence type="ECO:0000313" key="1">
    <source>
        <dbReference type="EMBL" id="DAF44409.1"/>
    </source>
</evidence>
<dbReference type="EMBL" id="BK032511">
    <property type="protein sequence ID" value="DAF44409.1"/>
    <property type="molecule type" value="Genomic_DNA"/>
</dbReference>
<sequence>MALLNFANLYSEVEGNLSLPEATSGDYVKLFFTKDGHIISHGVDYTPLFGAGKKGLVSGSTGSQKEFLRGNNKWLAITTADLPMVKSPEDIGEETIFNSQ</sequence>
<protein>
    <submittedName>
        <fullName evidence="1">Uncharacterized protein</fullName>
    </submittedName>
</protein>
<name>A0A8S5S0H3_9CAUD</name>
<accession>A0A8S5S0H3</accession>